<dbReference type="InterPro" id="IPR006295">
    <property type="entry name" value="DNA_primase_DnaG"/>
</dbReference>
<dbReference type="STRING" id="398578.Daci_5044"/>
<dbReference type="InterPro" id="IPR006171">
    <property type="entry name" value="TOPRIM_dom"/>
</dbReference>
<evidence type="ECO:0000313" key="15">
    <source>
        <dbReference type="EMBL" id="ABX37673.1"/>
    </source>
</evidence>
<dbReference type="InterPro" id="IPR037068">
    <property type="entry name" value="DNA_primase_core_N_sf"/>
</dbReference>
<dbReference type="GO" id="GO:0000428">
    <property type="term" value="C:DNA-directed RNA polymerase complex"/>
    <property type="evidence" value="ECO:0007669"/>
    <property type="project" value="UniProtKB-KW"/>
</dbReference>
<accession>A9BMX8</accession>
<proteinExistence type="inferred from homology"/>
<organism evidence="15 16">
    <name type="scientific">Delftia acidovorans (strain DSM 14801 / SPH-1)</name>
    <dbReference type="NCBI Taxonomy" id="398578"/>
    <lineage>
        <taxon>Bacteria</taxon>
        <taxon>Pseudomonadati</taxon>
        <taxon>Pseudomonadota</taxon>
        <taxon>Betaproteobacteria</taxon>
        <taxon>Burkholderiales</taxon>
        <taxon>Comamonadaceae</taxon>
        <taxon>Delftia</taxon>
    </lineage>
</organism>
<evidence type="ECO:0000256" key="3">
    <source>
        <dbReference type="ARBA" id="ARBA00022679"/>
    </source>
</evidence>
<dbReference type="GO" id="GO:0006269">
    <property type="term" value="P:DNA replication, synthesis of primer"/>
    <property type="evidence" value="ECO:0007669"/>
    <property type="project" value="UniProtKB-UniRule"/>
</dbReference>
<dbReference type="SUPFAM" id="SSF56731">
    <property type="entry name" value="DNA primase core"/>
    <property type="match status" value="1"/>
</dbReference>
<keyword evidence="6 12" id="KW-0479">Metal-binding</keyword>
<dbReference type="InterPro" id="IPR013264">
    <property type="entry name" value="DNAG_N"/>
</dbReference>
<evidence type="ECO:0000256" key="7">
    <source>
        <dbReference type="ARBA" id="ARBA00022771"/>
    </source>
</evidence>
<keyword evidence="5 12" id="KW-0235">DNA replication</keyword>
<comment type="similarity">
    <text evidence="12">Belongs to the DnaG primase family.</text>
</comment>
<dbReference type="Gene3D" id="3.90.980.10">
    <property type="entry name" value="DNA primase, catalytic core, N-terminal domain"/>
    <property type="match status" value="1"/>
</dbReference>
<dbReference type="GO" id="GO:0008270">
    <property type="term" value="F:zinc ion binding"/>
    <property type="evidence" value="ECO:0007669"/>
    <property type="project" value="UniProtKB-UniRule"/>
</dbReference>
<dbReference type="NCBIfam" id="TIGR01391">
    <property type="entry name" value="dnaG"/>
    <property type="match status" value="1"/>
</dbReference>
<evidence type="ECO:0000256" key="13">
    <source>
        <dbReference type="SAM" id="MobiDB-lite"/>
    </source>
</evidence>
<keyword evidence="1 12" id="KW-0240">DNA-directed RNA polymerase</keyword>
<evidence type="ECO:0000256" key="5">
    <source>
        <dbReference type="ARBA" id="ARBA00022705"/>
    </source>
</evidence>
<dbReference type="InterPro" id="IPR050219">
    <property type="entry name" value="DnaG_primase"/>
</dbReference>
<comment type="function">
    <text evidence="12">RNA polymerase that catalyzes the synthesis of short RNA molecules used as primers for DNA polymerase during DNA replication.</text>
</comment>
<keyword evidence="8 12" id="KW-0862">Zinc</keyword>
<dbReference type="HAMAP" id="MF_00974">
    <property type="entry name" value="DNA_primase_DnaG"/>
    <property type="match status" value="1"/>
</dbReference>
<evidence type="ECO:0000256" key="2">
    <source>
        <dbReference type="ARBA" id="ARBA00022515"/>
    </source>
</evidence>
<dbReference type="Gene3D" id="1.20.50.20">
    <property type="entry name" value="DnaG, RNA polymerase domain, helical bundle"/>
    <property type="match status" value="1"/>
</dbReference>
<dbReference type="Pfam" id="PF01807">
    <property type="entry name" value="Zn_ribbon_DnaG"/>
    <property type="match status" value="1"/>
</dbReference>
<feature type="zinc finger region" description="CHC2-type" evidence="12">
    <location>
        <begin position="47"/>
        <end position="71"/>
    </location>
</feature>
<dbReference type="InterPro" id="IPR019475">
    <property type="entry name" value="DNA_primase_DnaB-bd"/>
</dbReference>
<reference evidence="16" key="2">
    <citation type="submission" date="2007-11" db="EMBL/GenBank/DDBJ databases">
        <title>Complete sequence of Delftia acidovorans DSM 14801 / SPH-1.</title>
        <authorList>
            <person name="Copeland A."/>
            <person name="Lucas S."/>
            <person name="Lapidus A."/>
            <person name="Barry K."/>
            <person name="Glavina del Rio T."/>
            <person name="Dalin E."/>
            <person name="Tice H."/>
            <person name="Pitluck S."/>
            <person name="Lowry S."/>
            <person name="Clum A."/>
            <person name="Schmutz J."/>
            <person name="Larimer F."/>
            <person name="Land M."/>
            <person name="Hauser L."/>
            <person name="Kyrpides N."/>
            <person name="Kim E."/>
            <person name="Schleheck D."/>
            <person name="Richardson P."/>
        </authorList>
    </citation>
    <scope>NUCLEOTIDE SEQUENCE [LARGE SCALE GENOMIC DNA]</scope>
    <source>
        <strain evidence="16">DSM 14801 / SPH-1</strain>
    </source>
</reference>
<gene>
    <name evidence="12" type="primary">dnaG</name>
    <name evidence="15" type="ordered locus">Daci_5044</name>
</gene>
<sequence length="677" mass="74567">MAPRRHNTRVSIPQSFIQELLSRVDVVDIVGRYVQLRKGGANFMGLCPFHSEKSPSFTVSPSKQFYHCFGCGKNGNAIGFLMDHAGMGFVEAVQDLASQVGLQVPQDDISPAERERQAAQKQKQATLTDVLEKAGDAYRKHLKASPQAIDYLKRRGVSGETAKRFGLGYAPAGWRSLASVFPQYDDPQLEESGLVIVGEGDDKRYDRFRDRLMFPIRNVKGECIGFGGRVFGDEKPKYLNSPETPVFHKGRELYGLFEARTALRDMGYALVTEGYMDVVALAQLGFANAVATLGTACTPDHIHKLFRFTEAVVFSFDGDAAGRRAARKALDAALPYASDTRSVKFLFLPAEHDPDSFIREYGSEAFARYVGDALPLSRFLIEAASEGCDLGQAEGRAHMASNARPLWTALPDGALKRQLLGEIAELVQLDARDLSDLWSQEAARSGPARGSMAGGAPHPGQASHAPAAPDWGQPVEYGAPSGWHERGGHGGGAGGWRSGEPGRGGKKPWPRKPWDKNGRADFNPPPMGPRGAPATRTDQAARLLMAHMEFMEELTHEDFEALAHCSGEHGAMFRWMEAQFQESGARPFAVLREQLRGLPHETLADRLMSGPHAHPEGELPELRRELRDVLNRMVIVHIKAQIDEALRDMARDPSAAQRYRDLFARQQALENQMRTSS</sequence>
<protein>
    <recommendedName>
        <fullName evidence="12">DNA primase</fullName>
        <ecNumber evidence="12">2.7.7.101</ecNumber>
    </recommendedName>
</protein>
<dbReference type="InterPro" id="IPR002694">
    <property type="entry name" value="Znf_CHC2"/>
</dbReference>
<dbReference type="Pfam" id="PF13155">
    <property type="entry name" value="Toprim_2"/>
    <property type="match status" value="1"/>
</dbReference>
<evidence type="ECO:0000256" key="9">
    <source>
        <dbReference type="ARBA" id="ARBA00022842"/>
    </source>
</evidence>
<dbReference type="SMART" id="SM00493">
    <property type="entry name" value="TOPRIM"/>
    <property type="match status" value="1"/>
</dbReference>
<dbReference type="KEGG" id="dac:Daci_5044"/>
<feature type="domain" description="Toprim" evidence="14">
    <location>
        <begin position="267"/>
        <end position="349"/>
    </location>
</feature>
<dbReference type="eggNOG" id="COG0358">
    <property type="taxonomic scope" value="Bacteria"/>
</dbReference>
<dbReference type="GO" id="GO:0005737">
    <property type="term" value="C:cytoplasm"/>
    <property type="evidence" value="ECO:0007669"/>
    <property type="project" value="TreeGrafter"/>
</dbReference>
<keyword evidence="3 12" id="KW-0808">Transferase</keyword>
<evidence type="ECO:0000313" key="16">
    <source>
        <dbReference type="Proteomes" id="UP000000784"/>
    </source>
</evidence>
<dbReference type="PROSITE" id="PS50880">
    <property type="entry name" value="TOPRIM"/>
    <property type="match status" value="1"/>
</dbReference>
<evidence type="ECO:0000256" key="6">
    <source>
        <dbReference type="ARBA" id="ARBA00022723"/>
    </source>
</evidence>
<evidence type="ECO:0000256" key="10">
    <source>
        <dbReference type="ARBA" id="ARBA00023125"/>
    </source>
</evidence>
<evidence type="ECO:0000256" key="11">
    <source>
        <dbReference type="ARBA" id="ARBA00023163"/>
    </source>
</evidence>
<keyword evidence="9" id="KW-0460">Magnesium</keyword>
<dbReference type="PANTHER" id="PTHR30313:SF2">
    <property type="entry name" value="DNA PRIMASE"/>
    <property type="match status" value="1"/>
</dbReference>
<comment type="catalytic activity">
    <reaction evidence="12">
        <text>ssDNA + n NTP = ssDNA/pppN(pN)n-1 hybrid + (n-1) diphosphate.</text>
        <dbReference type="EC" id="2.7.7.101"/>
    </reaction>
</comment>
<dbReference type="CDD" id="cd03364">
    <property type="entry name" value="TOPRIM_DnaG_primases"/>
    <property type="match status" value="1"/>
</dbReference>
<dbReference type="Proteomes" id="UP000000784">
    <property type="component" value="Chromosome"/>
</dbReference>
<evidence type="ECO:0000256" key="4">
    <source>
        <dbReference type="ARBA" id="ARBA00022695"/>
    </source>
</evidence>
<dbReference type="GO" id="GO:0003677">
    <property type="term" value="F:DNA binding"/>
    <property type="evidence" value="ECO:0007669"/>
    <property type="project" value="UniProtKB-KW"/>
</dbReference>
<dbReference type="Gene3D" id="3.90.580.10">
    <property type="entry name" value="Zinc finger, CHC2-type domain"/>
    <property type="match status" value="1"/>
</dbReference>
<dbReference type="HOGENOM" id="CLU_013501_5_4_4"/>
<keyword evidence="10 12" id="KW-0238">DNA-binding</keyword>
<evidence type="ECO:0000256" key="1">
    <source>
        <dbReference type="ARBA" id="ARBA00022478"/>
    </source>
</evidence>
<comment type="domain">
    <text evidence="12">Contains an N-terminal zinc-binding domain, a central core domain that contains the primase activity, and a C-terminal DnaB-binding domain.</text>
</comment>
<dbReference type="SMART" id="SM00400">
    <property type="entry name" value="ZnF_CHCC"/>
    <property type="match status" value="1"/>
</dbReference>
<dbReference type="Gene3D" id="3.40.1360.10">
    <property type="match status" value="1"/>
</dbReference>
<comment type="cofactor">
    <cofactor evidence="12">
        <name>Zn(2+)</name>
        <dbReference type="ChEBI" id="CHEBI:29105"/>
    </cofactor>
    <text evidence="12">Binds 1 zinc ion per monomer.</text>
</comment>
<keyword evidence="4 12" id="KW-0548">Nucleotidyltransferase</keyword>
<name>A9BMX8_DELAS</name>
<dbReference type="GO" id="GO:1990077">
    <property type="term" value="C:primosome complex"/>
    <property type="evidence" value="ECO:0007669"/>
    <property type="project" value="UniProtKB-KW"/>
</dbReference>
<keyword evidence="2 12" id="KW-0639">Primosome</keyword>
<dbReference type="GO" id="GO:0003899">
    <property type="term" value="F:DNA-directed RNA polymerase activity"/>
    <property type="evidence" value="ECO:0007669"/>
    <property type="project" value="UniProtKB-UniRule"/>
</dbReference>
<keyword evidence="7 12" id="KW-0863">Zinc-finger</keyword>
<dbReference type="FunFam" id="3.90.580.10:FF:000001">
    <property type="entry name" value="DNA primase"/>
    <property type="match status" value="1"/>
</dbReference>
<reference evidence="15 16" key="1">
    <citation type="journal article" date="2004" name="Appl. Environ. Microbiol.">
        <title>Mineralization of individual congeners of linear alkylbenzenesulfonate by defined pairs of heterotrophic bacteria.</title>
        <authorList>
            <person name="Schleheck D."/>
            <person name="Knepper T.P."/>
            <person name="Fischer K."/>
            <person name="Cook A.M."/>
        </authorList>
    </citation>
    <scope>NUCLEOTIDE SEQUENCE [LARGE SCALE GENOMIC DNA]</scope>
    <source>
        <strain evidence="16">DSM 14801 / SPH-1</strain>
    </source>
</reference>
<dbReference type="FunFam" id="3.40.1360.10:FF:000002">
    <property type="entry name" value="DNA primase"/>
    <property type="match status" value="1"/>
</dbReference>
<dbReference type="Pfam" id="PF10410">
    <property type="entry name" value="DnaB_bind"/>
    <property type="match status" value="1"/>
</dbReference>
<dbReference type="InterPro" id="IPR034151">
    <property type="entry name" value="TOPRIM_DnaG_bac"/>
</dbReference>
<evidence type="ECO:0000256" key="12">
    <source>
        <dbReference type="HAMAP-Rule" id="MF_00974"/>
    </source>
</evidence>
<evidence type="ECO:0000256" key="8">
    <source>
        <dbReference type="ARBA" id="ARBA00022833"/>
    </source>
</evidence>
<keyword evidence="16" id="KW-1185">Reference proteome</keyword>
<dbReference type="EC" id="2.7.7.101" evidence="12"/>
<dbReference type="InterPro" id="IPR036977">
    <property type="entry name" value="DNA_primase_Znf_CHC2"/>
</dbReference>
<dbReference type="AlphaFoldDB" id="A9BMX8"/>
<dbReference type="EMBL" id="CP000884">
    <property type="protein sequence ID" value="ABX37673.1"/>
    <property type="molecule type" value="Genomic_DNA"/>
</dbReference>
<dbReference type="Pfam" id="PF08275">
    <property type="entry name" value="DNAG_N"/>
    <property type="match status" value="1"/>
</dbReference>
<dbReference type="SUPFAM" id="SSF57783">
    <property type="entry name" value="Zinc beta-ribbon"/>
    <property type="match status" value="1"/>
</dbReference>
<dbReference type="RefSeq" id="WP_012206843.1">
    <property type="nucleotide sequence ID" value="NC_010002.1"/>
</dbReference>
<comment type="subunit">
    <text evidence="12">Monomer. Interacts with DnaB.</text>
</comment>
<dbReference type="InterPro" id="IPR030846">
    <property type="entry name" value="DnaG_bac"/>
</dbReference>
<dbReference type="GeneID" id="24118366"/>
<feature type="region of interest" description="Disordered" evidence="13">
    <location>
        <begin position="441"/>
        <end position="535"/>
    </location>
</feature>
<evidence type="ECO:0000259" key="14">
    <source>
        <dbReference type="PROSITE" id="PS50880"/>
    </source>
</evidence>
<keyword evidence="11 12" id="KW-0804">Transcription</keyword>
<dbReference type="PANTHER" id="PTHR30313">
    <property type="entry name" value="DNA PRIMASE"/>
    <property type="match status" value="1"/>
</dbReference>